<dbReference type="HOGENOM" id="CLU_1504374_0_0_1"/>
<dbReference type="Proteomes" id="UP000054279">
    <property type="component" value="Unassembled WGS sequence"/>
</dbReference>
<evidence type="ECO:0000313" key="1">
    <source>
        <dbReference type="EMBL" id="KIJ28642.1"/>
    </source>
</evidence>
<evidence type="ECO:0000313" key="2">
    <source>
        <dbReference type="Proteomes" id="UP000054279"/>
    </source>
</evidence>
<dbReference type="EMBL" id="KN837301">
    <property type="protein sequence ID" value="KIJ28642.1"/>
    <property type="molecule type" value="Genomic_DNA"/>
</dbReference>
<reference evidence="1 2" key="1">
    <citation type="submission" date="2014-06" db="EMBL/GenBank/DDBJ databases">
        <title>Evolutionary Origins and Diversification of the Mycorrhizal Mutualists.</title>
        <authorList>
            <consortium name="DOE Joint Genome Institute"/>
            <consortium name="Mycorrhizal Genomics Consortium"/>
            <person name="Kohler A."/>
            <person name="Kuo A."/>
            <person name="Nagy L.G."/>
            <person name="Floudas D."/>
            <person name="Copeland A."/>
            <person name="Barry K.W."/>
            <person name="Cichocki N."/>
            <person name="Veneault-Fourrey C."/>
            <person name="LaButti K."/>
            <person name="Lindquist E.A."/>
            <person name="Lipzen A."/>
            <person name="Lundell T."/>
            <person name="Morin E."/>
            <person name="Murat C."/>
            <person name="Riley R."/>
            <person name="Ohm R."/>
            <person name="Sun H."/>
            <person name="Tunlid A."/>
            <person name="Henrissat B."/>
            <person name="Grigoriev I.V."/>
            <person name="Hibbett D.S."/>
            <person name="Martin F."/>
        </authorList>
    </citation>
    <scope>NUCLEOTIDE SEQUENCE [LARGE SCALE GENOMIC DNA]</scope>
    <source>
        <strain evidence="1 2">SS14</strain>
    </source>
</reference>
<dbReference type="AlphaFoldDB" id="A0A0C9UI73"/>
<gene>
    <name evidence="1" type="ORF">M422DRAFT_784509</name>
</gene>
<organism evidence="1 2">
    <name type="scientific">Sphaerobolus stellatus (strain SS14)</name>
    <dbReference type="NCBI Taxonomy" id="990650"/>
    <lineage>
        <taxon>Eukaryota</taxon>
        <taxon>Fungi</taxon>
        <taxon>Dikarya</taxon>
        <taxon>Basidiomycota</taxon>
        <taxon>Agaricomycotina</taxon>
        <taxon>Agaricomycetes</taxon>
        <taxon>Phallomycetidae</taxon>
        <taxon>Geastrales</taxon>
        <taxon>Sphaerobolaceae</taxon>
        <taxon>Sphaerobolus</taxon>
    </lineage>
</organism>
<name>A0A0C9UI73_SPHS4</name>
<sequence length="179" mass="20291">MSKLGFELRIFSANLIDKTHVLVIPEQPISRSVFSFSPTSDRTSLFAEIGSSNPAVVELDEQCELVDSFTCRETPQIEQVSPCVMRLTICDHKQDIIYPFPAVGSLDKLRLARKSLWVEMAAPVSGPFKPDVMEVNPFPVIQHENIQAPWNIHRVTLSRLPALDIKAKKIDRWLNTHVR</sequence>
<accession>A0A0C9UI73</accession>
<proteinExistence type="predicted"/>
<protein>
    <submittedName>
        <fullName evidence="1">Uncharacterized protein</fullName>
    </submittedName>
</protein>
<dbReference type="OrthoDB" id="432970at2759"/>
<keyword evidence="2" id="KW-1185">Reference proteome</keyword>